<proteinExistence type="predicted"/>
<evidence type="ECO:0000313" key="2">
    <source>
        <dbReference type="EMBL" id="CRY96558.1"/>
    </source>
</evidence>
<dbReference type="EMBL" id="LN853722">
    <property type="protein sequence ID" value="CRY96558.1"/>
    <property type="molecule type" value="Genomic_DNA"/>
</dbReference>
<accession>A0A0H5Q3U1</accession>
<reference evidence="2" key="1">
    <citation type="submission" date="2015-06" db="EMBL/GenBank/DDBJ databases">
        <authorList>
            <person name="Joergensen T."/>
        </authorList>
    </citation>
    <scope>NUCLEOTIDE SEQUENCE</scope>
    <source>
        <plasmid evidence="2">pRGFK1142</plasmid>
    </source>
</reference>
<sequence length="270" mass="30350">MVRFDAYSATTTAANHYQLADLFGPGLESYQGRGFHSFGHRLSLKDDSGEVGSVQWGGNHGDRTMIEVKGERSPEVVERLRSAFPHRATRMDSCADFDAPGVFESLLGVCMAIKTKHRLKGERKGDWQDFPELGRTQYLGTPQSVSMLRLYEKGKQPEYRHLSRSDWVRAEIQVRPAKEAKTEFATLSAIEVWGASAWSRDLAGEILREHVDPHPAGTVYRKTNLDARLDWLCRQGGATLLELYEAVGNDWKCVGLTLGEKIKEQRDASH</sequence>
<dbReference type="InterPro" id="IPR003491">
    <property type="entry name" value="REP-like_C"/>
</dbReference>
<keyword evidence="2" id="KW-0614">Plasmid</keyword>
<reference evidence="2" key="2">
    <citation type="submission" date="2015-07" db="EMBL/GenBank/DDBJ databases">
        <title>Plasmids, circular viruses and viroids from rat gut.</title>
        <authorList>
            <person name="Jorgensen T.J."/>
            <person name="Hansen M.A."/>
            <person name="Xu Z."/>
            <person name="Tabak M.A."/>
            <person name="Sorensen S.J."/>
            <person name="Hansen L.H."/>
        </authorList>
    </citation>
    <scope>NUCLEOTIDE SEQUENCE</scope>
    <source>
        <plasmid evidence="2">pRGFK1142</plasmid>
    </source>
</reference>
<dbReference type="AlphaFoldDB" id="A0A0H5Q3U1"/>
<protein>
    <recommendedName>
        <fullName evidence="1">Replication initiation protein-like C-terminal domain-containing protein</fullName>
    </recommendedName>
</protein>
<evidence type="ECO:0000259" key="1">
    <source>
        <dbReference type="Pfam" id="PF02486"/>
    </source>
</evidence>
<feature type="domain" description="Replication initiation protein-like C-terminal" evidence="1">
    <location>
        <begin position="113"/>
        <end position="233"/>
    </location>
</feature>
<geneLocation type="plasmid" evidence="2">
    <name>pRGFK1142</name>
</geneLocation>
<dbReference type="Pfam" id="PF02486">
    <property type="entry name" value="Rep_trans"/>
    <property type="match status" value="1"/>
</dbReference>
<organism evidence="2">
    <name type="scientific">uncultured prokaryote</name>
    <dbReference type="NCBI Taxonomy" id="198431"/>
    <lineage>
        <taxon>unclassified sequences</taxon>
        <taxon>environmental samples</taxon>
    </lineage>
</organism>
<name>A0A0H5Q3U1_9ZZZZ</name>